<dbReference type="Pfam" id="PF05962">
    <property type="entry name" value="HutD"/>
    <property type="match status" value="1"/>
</dbReference>
<sequence length="194" mass="21777">MKQEIIIRKQEDFKVSQWSGGDTTELYLYPEEGSYKGGDFMVRISSATVETEKSDFTSLPGVKRYLMIFQGHLDMIHGQEKKVSLEPYEVDEFDGGVPTTSFGQVVDFNLMLKNKARGKMEALCLEPGEEREICPQPGENFLAVYVKEGQAVVQGKTVQENQLALLFGWEDKVRIENPGEAESKMGVCRVGLPV</sequence>
<reference evidence="1" key="2">
    <citation type="submission" date="2021-04" db="EMBL/GenBank/DDBJ databases">
        <authorList>
            <person name="Gilroy R."/>
        </authorList>
    </citation>
    <scope>NUCLEOTIDE SEQUENCE</scope>
    <source>
        <strain evidence="1">1068</strain>
    </source>
</reference>
<name>A0A9D2FSY8_9FIRM</name>
<dbReference type="InterPro" id="IPR011051">
    <property type="entry name" value="RmlC_Cupin_sf"/>
</dbReference>
<dbReference type="PANTHER" id="PTHR37943">
    <property type="entry name" value="PROTEIN VES"/>
    <property type="match status" value="1"/>
</dbReference>
<evidence type="ECO:0000313" key="1">
    <source>
        <dbReference type="EMBL" id="HIZ66809.1"/>
    </source>
</evidence>
<reference evidence="1" key="1">
    <citation type="journal article" date="2021" name="PeerJ">
        <title>Extensive microbial diversity within the chicken gut microbiome revealed by metagenomics and culture.</title>
        <authorList>
            <person name="Gilroy R."/>
            <person name="Ravi A."/>
            <person name="Getino M."/>
            <person name="Pursley I."/>
            <person name="Horton D.L."/>
            <person name="Alikhan N.F."/>
            <person name="Baker D."/>
            <person name="Gharbi K."/>
            <person name="Hall N."/>
            <person name="Watson M."/>
            <person name="Adriaenssens E.M."/>
            <person name="Foster-Nyarko E."/>
            <person name="Jarju S."/>
            <person name="Secka A."/>
            <person name="Antonio M."/>
            <person name="Oren A."/>
            <person name="Chaudhuri R.R."/>
            <person name="La Ragione R."/>
            <person name="Hildebrand F."/>
            <person name="Pallen M.J."/>
        </authorList>
    </citation>
    <scope>NUCLEOTIDE SEQUENCE</scope>
    <source>
        <strain evidence="1">1068</strain>
    </source>
</reference>
<dbReference type="InterPro" id="IPR014710">
    <property type="entry name" value="RmlC-like_jellyroll"/>
</dbReference>
<dbReference type="EMBL" id="DXBG01000306">
    <property type="protein sequence ID" value="HIZ66809.1"/>
    <property type="molecule type" value="Genomic_DNA"/>
</dbReference>
<dbReference type="PANTHER" id="PTHR37943:SF1">
    <property type="entry name" value="PROTEIN VES"/>
    <property type="match status" value="1"/>
</dbReference>
<organism evidence="1 2">
    <name type="scientific">Candidatus Blautia pullicola</name>
    <dbReference type="NCBI Taxonomy" id="2838498"/>
    <lineage>
        <taxon>Bacteria</taxon>
        <taxon>Bacillati</taxon>
        <taxon>Bacillota</taxon>
        <taxon>Clostridia</taxon>
        <taxon>Lachnospirales</taxon>
        <taxon>Lachnospiraceae</taxon>
        <taxon>Blautia</taxon>
    </lineage>
</organism>
<dbReference type="AlphaFoldDB" id="A0A9D2FSY8"/>
<protein>
    <submittedName>
        <fullName evidence="1">HutD family protein</fullName>
    </submittedName>
</protein>
<evidence type="ECO:0000313" key="2">
    <source>
        <dbReference type="Proteomes" id="UP000824056"/>
    </source>
</evidence>
<dbReference type="Gene3D" id="2.60.120.10">
    <property type="entry name" value="Jelly Rolls"/>
    <property type="match status" value="1"/>
</dbReference>
<dbReference type="Proteomes" id="UP000824056">
    <property type="component" value="Unassembled WGS sequence"/>
</dbReference>
<gene>
    <name evidence="1" type="ORF">H9809_13085</name>
</gene>
<accession>A0A9D2FSY8</accession>
<proteinExistence type="predicted"/>
<comment type="caution">
    <text evidence="1">The sequence shown here is derived from an EMBL/GenBank/DDBJ whole genome shotgun (WGS) entry which is preliminary data.</text>
</comment>
<dbReference type="InterPro" id="IPR010282">
    <property type="entry name" value="Uncharacterised_HutD/Ves"/>
</dbReference>
<dbReference type="SUPFAM" id="SSF51182">
    <property type="entry name" value="RmlC-like cupins"/>
    <property type="match status" value="1"/>
</dbReference>